<protein>
    <submittedName>
        <fullName evidence="1">Uncharacterized protein</fullName>
    </submittedName>
</protein>
<name>A0AAD2TQL2_PARDI</name>
<dbReference type="AlphaFoldDB" id="A0AAD2TQL2"/>
<organism evidence="1 2">
    <name type="scientific">Parabacteroides distasonis CL09T03C24</name>
    <dbReference type="NCBI Taxonomy" id="999417"/>
    <lineage>
        <taxon>Bacteria</taxon>
        <taxon>Pseudomonadati</taxon>
        <taxon>Bacteroidota</taxon>
        <taxon>Bacteroidia</taxon>
        <taxon>Bacteroidales</taxon>
        <taxon>Tannerellaceae</taxon>
        <taxon>Parabacteroides</taxon>
    </lineage>
</organism>
<accession>A0AAD2TQL2</accession>
<sequence>MVVLFKTPIFVLLEQAKFLLEKHRSYIGAKLGAFFENIL</sequence>
<comment type="caution">
    <text evidence="1">The sequence shown here is derived from an EMBL/GenBank/DDBJ whole genome shotgun (WGS) entry which is preliminary data.</text>
</comment>
<evidence type="ECO:0000313" key="1">
    <source>
        <dbReference type="EMBL" id="EKN28286.1"/>
    </source>
</evidence>
<reference evidence="1 2" key="1">
    <citation type="submission" date="2012-02" db="EMBL/GenBank/DDBJ databases">
        <title>The Genome Sequence of Parabacteroides distasonis CL09T03C24.</title>
        <authorList>
            <consortium name="The Broad Institute Genome Sequencing Platform"/>
            <person name="Earl A."/>
            <person name="Ward D."/>
            <person name="Feldgarden M."/>
            <person name="Gevers D."/>
            <person name="Zitomersky N.L."/>
            <person name="Coyne M.J."/>
            <person name="Comstock L.E."/>
            <person name="Young S.K."/>
            <person name="Zeng Q."/>
            <person name="Gargeya S."/>
            <person name="Fitzgerald M."/>
            <person name="Haas B."/>
            <person name="Abouelleil A."/>
            <person name="Alvarado L."/>
            <person name="Arachchi H.M."/>
            <person name="Berlin A."/>
            <person name="Chapman S.B."/>
            <person name="Gearin G."/>
            <person name="Goldberg J."/>
            <person name="Griggs A."/>
            <person name="Gujja S."/>
            <person name="Hansen M."/>
            <person name="Heiman D."/>
            <person name="Howarth C."/>
            <person name="Larimer J."/>
            <person name="Lui A."/>
            <person name="MacDonald P.J.P."/>
            <person name="McCowen C."/>
            <person name="Montmayeur A."/>
            <person name="Murphy C."/>
            <person name="Neiman D."/>
            <person name="Pearson M."/>
            <person name="Priest M."/>
            <person name="Roberts A."/>
            <person name="Saif S."/>
            <person name="Shea T."/>
            <person name="Sisk P."/>
            <person name="Stolte C."/>
            <person name="Sykes S."/>
            <person name="Wortman J."/>
            <person name="Nusbaum C."/>
            <person name="Birren B."/>
        </authorList>
    </citation>
    <scope>NUCLEOTIDE SEQUENCE [LARGE SCALE GENOMIC DNA]</scope>
    <source>
        <strain evidence="1 2">CL09T03C24</strain>
    </source>
</reference>
<proteinExistence type="predicted"/>
<evidence type="ECO:0000313" key="2">
    <source>
        <dbReference type="Proteomes" id="UP000006262"/>
    </source>
</evidence>
<gene>
    <name evidence="1" type="ORF">HMPREF1059_01628</name>
</gene>
<dbReference type="Proteomes" id="UP000006262">
    <property type="component" value="Unassembled WGS sequence"/>
</dbReference>
<dbReference type="EMBL" id="AGZN01000016">
    <property type="protein sequence ID" value="EKN28286.1"/>
    <property type="molecule type" value="Genomic_DNA"/>
</dbReference>